<protein>
    <recommendedName>
        <fullName evidence="4">Avr9/Cf-9 rapidly elicited protein 146</fullName>
    </recommendedName>
</protein>
<organism evidence="2 3">
    <name type="scientific">Fraxinus pennsylvanica</name>
    <dbReference type="NCBI Taxonomy" id="56036"/>
    <lineage>
        <taxon>Eukaryota</taxon>
        <taxon>Viridiplantae</taxon>
        <taxon>Streptophyta</taxon>
        <taxon>Embryophyta</taxon>
        <taxon>Tracheophyta</taxon>
        <taxon>Spermatophyta</taxon>
        <taxon>Magnoliopsida</taxon>
        <taxon>eudicotyledons</taxon>
        <taxon>Gunneridae</taxon>
        <taxon>Pentapetalae</taxon>
        <taxon>asterids</taxon>
        <taxon>lamiids</taxon>
        <taxon>Lamiales</taxon>
        <taxon>Oleaceae</taxon>
        <taxon>Oleeae</taxon>
        <taxon>Fraxinus</taxon>
    </lineage>
</organism>
<dbReference type="Pfam" id="PF05553">
    <property type="entry name" value="DUF761"/>
    <property type="match status" value="2"/>
</dbReference>
<accession>A0AAD2DUZ6</accession>
<evidence type="ECO:0008006" key="4">
    <source>
        <dbReference type="Google" id="ProtNLM"/>
    </source>
</evidence>
<dbReference type="Proteomes" id="UP000834106">
    <property type="component" value="Chromosome 9"/>
</dbReference>
<evidence type="ECO:0000256" key="1">
    <source>
        <dbReference type="SAM" id="MobiDB-lite"/>
    </source>
</evidence>
<feature type="compositionally biased region" description="Low complexity" evidence="1">
    <location>
        <begin position="29"/>
        <end position="46"/>
    </location>
</feature>
<evidence type="ECO:0000313" key="3">
    <source>
        <dbReference type="Proteomes" id="UP000834106"/>
    </source>
</evidence>
<gene>
    <name evidence="2" type="ORF">FPE_LOCUS14599</name>
</gene>
<sequence length="240" mass="26988">MAELNVVFKRWKVAGKAIQNLMFHHTHHWSTTSSSSSSATPGRSSSPLDSPNESEFSCTNSPAHPNFHLPFHLKKRKPSNHLVTEEDLMTMTKTAEMFYSAEASPASSGFGKSHMVRQLRVTDSPFPLRGADEDNQVDKDAEEFIAKFYNNLKRQIEMATPRRGESQTQSHVPPLVLDHFRHSQPPCPPLLLHSLAAAAATRDGGGYSPFTLQDVDEDNHVDEAAEKFIMKFYNDLRRQI</sequence>
<keyword evidence="3" id="KW-1185">Reference proteome</keyword>
<dbReference type="PANTHER" id="PTHR33265:SF8">
    <property type="entry name" value="AVR9_CF-9 RAPIDLY ELICITED PROTEIN 146"/>
    <property type="match status" value="1"/>
</dbReference>
<proteinExistence type="predicted"/>
<dbReference type="EMBL" id="OU503044">
    <property type="protein sequence ID" value="CAI9767169.1"/>
    <property type="molecule type" value="Genomic_DNA"/>
</dbReference>
<evidence type="ECO:0000313" key="2">
    <source>
        <dbReference type="EMBL" id="CAI9767169.1"/>
    </source>
</evidence>
<name>A0AAD2DUZ6_9LAMI</name>
<dbReference type="PANTHER" id="PTHR33265">
    <property type="entry name" value="AVR9/CF-9 RAPIDLY ELICITED PROTEIN-RELATED"/>
    <property type="match status" value="1"/>
</dbReference>
<feature type="region of interest" description="Disordered" evidence="1">
    <location>
        <begin position="29"/>
        <end position="61"/>
    </location>
</feature>
<dbReference type="AlphaFoldDB" id="A0AAD2DUZ6"/>
<feature type="compositionally biased region" description="Polar residues" evidence="1">
    <location>
        <begin position="47"/>
        <end position="61"/>
    </location>
</feature>
<reference evidence="2" key="1">
    <citation type="submission" date="2023-05" db="EMBL/GenBank/DDBJ databases">
        <authorList>
            <person name="Huff M."/>
        </authorList>
    </citation>
    <scope>NUCLEOTIDE SEQUENCE</scope>
</reference>
<dbReference type="InterPro" id="IPR008480">
    <property type="entry name" value="DUF761_pln"/>
</dbReference>